<evidence type="ECO:0000313" key="3">
    <source>
        <dbReference type="Proteomes" id="UP000066376"/>
    </source>
</evidence>
<dbReference type="InterPro" id="IPR001451">
    <property type="entry name" value="Hexapep"/>
</dbReference>
<dbReference type="Proteomes" id="UP000066376">
    <property type="component" value="Chromosome"/>
</dbReference>
<name>A0A126QY02_METOL</name>
<evidence type="ECO:0000313" key="4">
    <source>
        <dbReference type="Proteomes" id="UP000183442"/>
    </source>
</evidence>
<dbReference type="EMBL" id="FOTL01000018">
    <property type="protein sequence ID" value="SFL55212.1"/>
    <property type="molecule type" value="Genomic_DNA"/>
</dbReference>
<evidence type="ECO:0000313" key="2">
    <source>
        <dbReference type="EMBL" id="SFL55212.1"/>
    </source>
</evidence>
<dbReference type="KEGG" id="mol:YLM1_0127"/>
<accession>A0A126QY02</accession>
<dbReference type="SUPFAM" id="SSF51161">
    <property type="entry name" value="Trimeric LpxA-like enzymes"/>
    <property type="match status" value="1"/>
</dbReference>
<dbReference type="GO" id="GO:0016740">
    <property type="term" value="F:transferase activity"/>
    <property type="evidence" value="ECO:0007669"/>
    <property type="project" value="UniProtKB-KW"/>
</dbReference>
<dbReference type="GeneID" id="28488423"/>
<sequence length="158" mass="16986">MKLDEPVKIFPGAQVFGDVEIGKNCSIWHGAIIRGDSGPIRIGKNTNIQDNCVLHSSLGLTLKIGDNVSVGHCAVVHGCVLEDNVLIGMNATVLDGAKIGKNSIVGAGAVVGENKEFPENSLILGVPGKFIKETSQEQREHILWNAEHYVELANEYDE</sequence>
<keyword evidence="3" id="KW-1185">Reference proteome</keyword>
<organism evidence="1 3">
    <name type="scientific">Methanobrevibacter olleyae</name>
    <dbReference type="NCBI Taxonomy" id="294671"/>
    <lineage>
        <taxon>Archaea</taxon>
        <taxon>Methanobacteriati</taxon>
        <taxon>Methanobacteriota</taxon>
        <taxon>Methanomada group</taxon>
        <taxon>Methanobacteria</taxon>
        <taxon>Methanobacteriales</taxon>
        <taxon>Methanobacteriaceae</taxon>
        <taxon>Methanobrevibacter</taxon>
    </lineage>
</organism>
<protein>
    <submittedName>
        <fullName evidence="2">Carbonic anhydrase or acetyltransferase, isoleucine patch superfamily</fullName>
    </submittedName>
    <submittedName>
        <fullName evidence="1">Hexapeptide repeat-containing acetyltransferase</fullName>
    </submittedName>
</protein>
<dbReference type="STRING" id="294671.YLM1_0127"/>
<dbReference type="EMBL" id="CP014265">
    <property type="protein sequence ID" value="AMK14687.1"/>
    <property type="molecule type" value="Genomic_DNA"/>
</dbReference>
<dbReference type="PANTHER" id="PTHR13061:SF29">
    <property type="entry name" value="GAMMA CARBONIC ANHYDRASE-LIKE 1, MITOCHONDRIAL-RELATED"/>
    <property type="match status" value="1"/>
</dbReference>
<dbReference type="PANTHER" id="PTHR13061">
    <property type="entry name" value="DYNACTIN SUBUNIT P25"/>
    <property type="match status" value="1"/>
</dbReference>
<dbReference type="OrthoDB" id="10940at2157"/>
<dbReference type="InterPro" id="IPR047324">
    <property type="entry name" value="LbH_gamma_CA-like"/>
</dbReference>
<dbReference type="Gene3D" id="2.160.10.10">
    <property type="entry name" value="Hexapeptide repeat proteins"/>
    <property type="match status" value="1"/>
</dbReference>
<dbReference type="RefSeq" id="WP_067145314.1">
    <property type="nucleotide sequence ID" value="NZ_CP014265.1"/>
</dbReference>
<dbReference type="AlphaFoldDB" id="A0A126QY02"/>
<proteinExistence type="predicted"/>
<reference evidence="2" key="3">
    <citation type="submission" date="2016-10" db="EMBL/GenBank/DDBJ databases">
        <authorList>
            <person name="de Groot N.N."/>
        </authorList>
    </citation>
    <scope>NUCLEOTIDE SEQUENCE [LARGE SCALE GENOMIC DNA]</scope>
    <source>
        <strain evidence="2">DSM 16632</strain>
    </source>
</reference>
<dbReference type="InterPro" id="IPR050484">
    <property type="entry name" value="Transf_Hexapept/Carb_Anhydrase"/>
</dbReference>
<dbReference type="InterPro" id="IPR011004">
    <property type="entry name" value="Trimer_LpxA-like_sf"/>
</dbReference>
<reference evidence="4" key="4">
    <citation type="submission" date="2016-10" db="EMBL/GenBank/DDBJ databases">
        <authorList>
            <person name="Varghese N."/>
        </authorList>
    </citation>
    <scope>NUCLEOTIDE SEQUENCE [LARGE SCALE GENOMIC DNA]</scope>
    <source>
        <strain evidence="4">DSM 16632</strain>
    </source>
</reference>
<dbReference type="CDD" id="cd04645">
    <property type="entry name" value="LbH_gamma_CA_like"/>
    <property type="match status" value="1"/>
</dbReference>
<dbReference type="PATRIC" id="fig|294671.3.peg.128"/>
<keyword evidence="1" id="KW-0808">Transferase</keyword>
<reference evidence="3" key="2">
    <citation type="submission" date="2016-02" db="EMBL/GenBank/DDBJ databases">
        <title>The draft genome sequence of the rumen methanogen Methanobrevibacter olleyae YLM1.</title>
        <authorList>
            <consortium name="New Zealand Agricultural Greenhouse Gas Research Centre/Pastoral Greenhouse Gas Research Consortium"/>
            <person name="Kelly W.J."/>
            <person name="Li D."/>
            <person name="Lambie S.C."/>
            <person name="Attwood G.T."/>
            <person name="Altermann E."/>
            <person name="Leahy S.C."/>
        </authorList>
    </citation>
    <scope>NUCLEOTIDE SEQUENCE [LARGE SCALE GENOMIC DNA]</scope>
    <source>
        <strain evidence="3">YLM1</strain>
    </source>
</reference>
<evidence type="ECO:0000313" key="1">
    <source>
        <dbReference type="EMBL" id="AMK14687.1"/>
    </source>
</evidence>
<gene>
    <name evidence="2" type="ORF">SAMN02910297_01197</name>
    <name evidence="1" type="ORF">YLM1_0127</name>
</gene>
<dbReference type="Proteomes" id="UP000183442">
    <property type="component" value="Unassembled WGS sequence"/>
</dbReference>
<dbReference type="Pfam" id="PF00132">
    <property type="entry name" value="Hexapep"/>
    <property type="match status" value="1"/>
</dbReference>
<reference evidence="1 3" key="1">
    <citation type="journal article" date="2016" name="Genome Announc.">
        <title>Draft Genome Sequence of the Rumen Methanogen Methanobrevibacter olleyae YLM1.</title>
        <authorList>
            <person name="Kelly W.J."/>
            <person name="Li D."/>
            <person name="Lambie S.C."/>
            <person name="Cox F."/>
            <person name="Attwood G.T."/>
            <person name="Altermann E."/>
            <person name="Leahy S.C."/>
        </authorList>
    </citation>
    <scope>NUCLEOTIDE SEQUENCE [LARGE SCALE GENOMIC DNA]</scope>
    <source>
        <strain evidence="1 3">YLM1</strain>
    </source>
</reference>